<reference evidence="4 5" key="3">
    <citation type="journal article" date="2015" name="Genome Announc.">
        <title>Draft Genome Sequence of the Archiascomycetous Yeast Saitoella complicata.</title>
        <authorList>
            <person name="Yamauchi K."/>
            <person name="Kondo S."/>
            <person name="Hamamoto M."/>
            <person name="Takahashi Y."/>
            <person name="Ogura Y."/>
            <person name="Hayashi T."/>
            <person name="Nishida H."/>
        </authorList>
    </citation>
    <scope>NUCLEOTIDE SEQUENCE [LARGE SCALE GENOMIC DNA]</scope>
    <source>
        <strain evidence="4 5">NRRL Y-17804</strain>
    </source>
</reference>
<dbReference type="Proteomes" id="UP000033140">
    <property type="component" value="Unassembled WGS sequence"/>
</dbReference>
<evidence type="ECO:0000259" key="3">
    <source>
        <dbReference type="Pfam" id="PF00501"/>
    </source>
</evidence>
<evidence type="ECO:0000256" key="2">
    <source>
        <dbReference type="ARBA" id="ARBA00022598"/>
    </source>
</evidence>
<gene>
    <name evidence="4" type="ORF">G7K_2028-t1</name>
</gene>
<dbReference type="STRING" id="698492.A0A0E9NEJ3"/>
<dbReference type="GO" id="GO:0044539">
    <property type="term" value="P:long-chain fatty acid import into cell"/>
    <property type="evidence" value="ECO:0007669"/>
    <property type="project" value="TreeGrafter"/>
</dbReference>
<reference evidence="4 5" key="1">
    <citation type="journal article" date="2011" name="J. Gen. Appl. Microbiol.">
        <title>Draft genome sequencing of the enigmatic yeast Saitoella complicata.</title>
        <authorList>
            <person name="Nishida H."/>
            <person name="Hamamoto M."/>
            <person name="Sugiyama J."/>
        </authorList>
    </citation>
    <scope>NUCLEOTIDE SEQUENCE [LARGE SCALE GENOMIC DNA]</scope>
    <source>
        <strain evidence="4 5">NRRL Y-17804</strain>
    </source>
</reference>
<evidence type="ECO:0000256" key="1">
    <source>
        <dbReference type="ARBA" id="ARBA00006432"/>
    </source>
</evidence>
<dbReference type="AlphaFoldDB" id="A0A0E9NEJ3"/>
<dbReference type="GO" id="GO:0005324">
    <property type="term" value="F:long-chain fatty acid transmembrane transporter activity"/>
    <property type="evidence" value="ECO:0007669"/>
    <property type="project" value="TreeGrafter"/>
</dbReference>
<organism evidence="4 5">
    <name type="scientific">Saitoella complicata (strain BCRC 22490 / CBS 7301 / JCM 7358 / NBRC 10748 / NRRL Y-17804)</name>
    <dbReference type="NCBI Taxonomy" id="698492"/>
    <lineage>
        <taxon>Eukaryota</taxon>
        <taxon>Fungi</taxon>
        <taxon>Dikarya</taxon>
        <taxon>Ascomycota</taxon>
        <taxon>Taphrinomycotina</taxon>
        <taxon>Taphrinomycotina incertae sedis</taxon>
        <taxon>Saitoella</taxon>
    </lineage>
</organism>
<accession>A0A0E9NEJ3</accession>
<dbReference type="OMA" id="WRFIRIF"/>
<comment type="similarity">
    <text evidence="1">Belongs to the ATP-dependent AMP-binding enzyme family.</text>
</comment>
<dbReference type="GO" id="GO:0004467">
    <property type="term" value="F:long-chain fatty acid-CoA ligase activity"/>
    <property type="evidence" value="ECO:0007669"/>
    <property type="project" value="TreeGrafter"/>
</dbReference>
<keyword evidence="2" id="KW-0436">Ligase</keyword>
<comment type="caution">
    <text evidence="4">The sequence shown here is derived from an EMBL/GenBank/DDBJ whole genome shotgun (WGS) entry which is preliminary data.</text>
</comment>
<dbReference type="Gene3D" id="3.40.50.12780">
    <property type="entry name" value="N-terminal domain of ligase-like"/>
    <property type="match status" value="1"/>
</dbReference>
<dbReference type="InterPro" id="IPR045851">
    <property type="entry name" value="AMP-bd_C_sf"/>
</dbReference>
<keyword evidence="5" id="KW-1185">Reference proteome</keyword>
<dbReference type="PROSITE" id="PS00455">
    <property type="entry name" value="AMP_BINDING"/>
    <property type="match status" value="1"/>
</dbReference>
<dbReference type="InterPro" id="IPR020845">
    <property type="entry name" value="AMP-binding_CS"/>
</dbReference>
<name>A0A0E9NEJ3_SAICN</name>
<dbReference type="GO" id="GO:0009898">
    <property type="term" value="C:cytoplasmic side of plasma membrane"/>
    <property type="evidence" value="ECO:0007669"/>
    <property type="project" value="TreeGrafter"/>
</dbReference>
<dbReference type="Gene3D" id="3.30.300.30">
    <property type="match status" value="1"/>
</dbReference>
<evidence type="ECO:0000313" key="4">
    <source>
        <dbReference type="EMBL" id="GAO47830.1"/>
    </source>
</evidence>
<proteinExistence type="inferred from homology"/>
<protein>
    <recommendedName>
        <fullName evidence="3">AMP-dependent synthetase/ligase domain-containing protein</fullName>
    </recommendedName>
</protein>
<dbReference type="Pfam" id="PF00501">
    <property type="entry name" value="AMP-binding"/>
    <property type="match status" value="1"/>
</dbReference>
<dbReference type="SUPFAM" id="SSF56801">
    <property type="entry name" value="Acetyl-CoA synthetase-like"/>
    <property type="match status" value="1"/>
</dbReference>
<feature type="domain" description="AMP-dependent synthetase/ligase" evidence="3">
    <location>
        <begin position="60"/>
        <end position="365"/>
    </location>
</feature>
<dbReference type="PANTHER" id="PTHR43107:SF20">
    <property type="entry name" value="FATTY ACID TRANSPORTER_ACYL-COA SYNTHETASE (FAT1), PUTATIVE (AFU_ORTHOLOGUE AFUA_2G11360)-RELATED"/>
    <property type="match status" value="1"/>
</dbReference>
<dbReference type="EMBL" id="BACD03000011">
    <property type="protein sequence ID" value="GAO47830.1"/>
    <property type="molecule type" value="Genomic_DNA"/>
</dbReference>
<dbReference type="GO" id="GO:0005777">
    <property type="term" value="C:peroxisome"/>
    <property type="evidence" value="ECO:0007669"/>
    <property type="project" value="TreeGrafter"/>
</dbReference>
<evidence type="ECO:0000313" key="5">
    <source>
        <dbReference type="Proteomes" id="UP000033140"/>
    </source>
</evidence>
<dbReference type="InterPro" id="IPR042099">
    <property type="entry name" value="ANL_N_sf"/>
</dbReference>
<sequence length="676" mass="76363">MDPLTTVIGIGLSAAYADAKWHFSKDIQTKLIEFLFVRRVGQTITENAEYMSLYGVLEKQDPMRDALWFEGRTWTYGEAKVEVDKLAAYFLKRGLSAKERAAVFMTNTPEFWFTVVAMTKIGVTAALVNSSLRDETLIHCIDLADAKLVIATPDLAPHVSSVIDRLKSKTPAISLVHSSFSNSQPVTGVESVMMQDLPPWNLTEWKRPVIKGDDITCLIYTSGTTGKPKACAIKAAFTMFVCSRFPFDNSIPRTYSALPLFHGTCFFTGMCNMVGNGGCFCLARRFSTRNFWKDCTESRATRILYVGELCRYLVASSPSEWDRKHQVTVATGNGMRAEVWDRFKERFGVCEIREYYRSTEGVAKFDNWSSGLWGAGKVGHRGLLARWWADDTIIVKFDAENERPYRNPKTGFCVRAKLGEGGEALGKIQPWTPLARYLNNDEATEAKIIRDVFKKGDIYQRSGDLLVMDHDGWVTFIDRIGDSYRWKGENVSAGEVRDHLSTISGVRDASVFGSKLEAYDGQVGCLALTLEKGIDVKGFMSELYGHLKRKGLPEYALPRLVRIVKDTMTMNASFKHDKNTLKSLGFDPEANTNLAAVADQLFWLDGSQYRGLDSAAWMRIKNACTDQSHNCRCKRHPYSEILRRLNCPCVKDRWYGLETYRWPALVQPFPHIRDVL</sequence>
<reference evidence="4 5" key="2">
    <citation type="journal article" date="2014" name="J. Gen. Appl. Microbiol.">
        <title>The early diverging ascomycetous budding yeast Saitoella complicata has three histone deacetylases belonging to the Clr6, Hos2, and Rpd3 lineages.</title>
        <authorList>
            <person name="Nishida H."/>
            <person name="Matsumoto T."/>
            <person name="Kondo S."/>
            <person name="Hamamoto M."/>
            <person name="Yoshikawa H."/>
        </authorList>
    </citation>
    <scope>NUCLEOTIDE SEQUENCE [LARGE SCALE GENOMIC DNA]</scope>
    <source>
        <strain evidence="4 5">NRRL Y-17804</strain>
    </source>
</reference>
<dbReference type="GO" id="GO:0005811">
    <property type="term" value="C:lipid droplet"/>
    <property type="evidence" value="ECO:0007669"/>
    <property type="project" value="TreeGrafter"/>
</dbReference>
<dbReference type="PANTHER" id="PTHR43107">
    <property type="entry name" value="LONG-CHAIN FATTY ACID TRANSPORT PROTEIN"/>
    <property type="match status" value="1"/>
</dbReference>
<dbReference type="InterPro" id="IPR000873">
    <property type="entry name" value="AMP-dep_synth/lig_dom"/>
</dbReference>